<dbReference type="GO" id="GO:0004493">
    <property type="term" value="F:methylmalonyl-CoA epimerase activity"/>
    <property type="evidence" value="ECO:0007669"/>
    <property type="project" value="TreeGrafter"/>
</dbReference>
<dbReference type="PANTHER" id="PTHR43048:SF3">
    <property type="entry name" value="METHYLMALONYL-COA EPIMERASE, MITOCHONDRIAL"/>
    <property type="match status" value="1"/>
</dbReference>
<feature type="domain" description="VOC" evidence="2">
    <location>
        <begin position="1"/>
        <end position="141"/>
    </location>
</feature>
<evidence type="ECO:0000259" key="2">
    <source>
        <dbReference type="PROSITE" id="PS51819"/>
    </source>
</evidence>
<dbReference type="RefSeq" id="WP_004616064.1">
    <property type="nucleotide sequence ID" value="NZ_ACXX02000001.1"/>
</dbReference>
<dbReference type="eggNOG" id="COG0346">
    <property type="taxonomic scope" value="Bacteria"/>
</dbReference>
<name>F1T7F2_9FIRM</name>
<sequence>MLLHIDLFVRSMEKSLDFYVNKLGMEIVDDTQIDGELVNFVSNGAYNRYRLVLLKVSHTGSMLELMEYMNEDGSRISAELAPSPANFTILVNSLDRKMEKLADYGIKPISKVFSVDTPKFGKTKIVFYEDPDKNVIELLQMDPCLQ</sequence>
<evidence type="ECO:0000313" key="3">
    <source>
        <dbReference type="EMBL" id="EGD49400.1"/>
    </source>
</evidence>
<dbReference type="InterPro" id="IPR051785">
    <property type="entry name" value="MMCE/EMCE_epimerase"/>
</dbReference>
<dbReference type="EMBL" id="ACXX02000001">
    <property type="protein sequence ID" value="EGD49400.1"/>
    <property type="molecule type" value="Genomic_DNA"/>
</dbReference>
<reference evidence="3" key="1">
    <citation type="submission" date="2009-07" db="EMBL/GenBank/DDBJ databases">
        <authorList>
            <consortium name="US DOE Joint Genome Institute (JGI-PGF)"/>
            <person name="Lucas S."/>
            <person name="Copeland A."/>
            <person name="Lapidus A."/>
            <person name="Glavina del Rio T."/>
            <person name="Tice H."/>
            <person name="Bruce D."/>
            <person name="Goodwin L."/>
            <person name="Pitluck S."/>
            <person name="Larimer F."/>
            <person name="Land M.L."/>
            <person name="Mouttaki H."/>
            <person name="He Z."/>
            <person name="Zhou J."/>
            <person name="Hemme C.L."/>
        </authorList>
    </citation>
    <scope>NUCLEOTIDE SEQUENCE [LARGE SCALE GENOMIC DNA]</scope>
    <source>
        <strain evidence="3">DSM 2782</strain>
    </source>
</reference>
<keyword evidence="1" id="KW-0479">Metal-binding</keyword>
<dbReference type="InterPro" id="IPR018146">
    <property type="entry name" value="Glyoxalase_1_CS"/>
</dbReference>
<dbReference type="PROSITE" id="PS51819">
    <property type="entry name" value="VOC"/>
    <property type="match status" value="1"/>
</dbReference>
<comment type="caution">
    <text evidence="3">The sequence shown here is derived from an EMBL/GenBank/DDBJ whole genome shotgun (WGS) entry which is preliminary data.</text>
</comment>
<dbReference type="AlphaFoldDB" id="F1T7F2"/>
<dbReference type="Proteomes" id="UP000003860">
    <property type="component" value="Unassembled WGS sequence"/>
</dbReference>
<dbReference type="GO" id="GO:0004462">
    <property type="term" value="F:lactoylglutathione lyase activity"/>
    <property type="evidence" value="ECO:0007669"/>
    <property type="project" value="InterPro"/>
</dbReference>
<accession>F1T7F2</accession>
<evidence type="ECO:0000313" key="4">
    <source>
        <dbReference type="Proteomes" id="UP000003860"/>
    </source>
</evidence>
<dbReference type="GO" id="GO:0046491">
    <property type="term" value="P:L-methylmalonyl-CoA metabolic process"/>
    <property type="evidence" value="ECO:0007669"/>
    <property type="project" value="TreeGrafter"/>
</dbReference>
<dbReference type="STRING" id="588581.Cpap_3833"/>
<reference evidence="3" key="2">
    <citation type="submission" date="2011-01" db="EMBL/GenBank/DDBJ databases">
        <title>The Non-contiguous Finished genome of Clostridium papyrosolvens.</title>
        <authorList>
            <person name="Lucas S."/>
            <person name="Copeland A."/>
            <person name="Lapidus A."/>
            <person name="Cheng J.-F."/>
            <person name="Goodwin L."/>
            <person name="Pitluck S."/>
            <person name="Misra M."/>
            <person name="Chertkov O."/>
            <person name="Detter J.C."/>
            <person name="Han C."/>
            <person name="Tapia R."/>
            <person name="Land M."/>
            <person name="Hauser L."/>
            <person name="Kyrpides N."/>
            <person name="Ivanova N."/>
            <person name="Pagani I."/>
            <person name="Mouttaki H."/>
            <person name="He Z."/>
            <person name="Zhou J."/>
            <person name="Hemme C.L."/>
            <person name="Woyke T."/>
        </authorList>
    </citation>
    <scope>NUCLEOTIDE SEQUENCE [LARGE SCALE GENOMIC DNA]</scope>
    <source>
        <strain evidence="3">DSM 2782</strain>
    </source>
</reference>
<dbReference type="Pfam" id="PF00903">
    <property type="entry name" value="Glyoxalase"/>
    <property type="match status" value="1"/>
</dbReference>
<dbReference type="OrthoDB" id="9788468at2"/>
<dbReference type="CDD" id="cd06587">
    <property type="entry name" value="VOC"/>
    <property type="match status" value="1"/>
</dbReference>
<dbReference type="Gene3D" id="3.10.180.10">
    <property type="entry name" value="2,3-Dihydroxybiphenyl 1,2-Dioxygenase, domain 1"/>
    <property type="match status" value="1"/>
</dbReference>
<keyword evidence="4" id="KW-1185">Reference proteome</keyword>
<protein>
    <submittedName>
        <fullName evidence="3">Glyoxalase/bleomycin resistance protein/dioxygenase</fullName>
    </submittedName>
</protein>
<dbReference type="InterPro" id="IPR004360">
    <property type="entry name" value="Glyas_Fos-R_dOase_dom"/>
</dbReference>
<dbReference type="PROSITE" id="PS00934">
    <property type="entry name" value="GLYOXALASE_I_1"/>
    <property type="match status" value="1"/>
</dbReference>
<organism evidence="3 4">
    <name type="scientific">Ruminiclostridium papyrosolvens DSM 2782</name>
    <dbReference type="NCBI Taxonomy" id="588581"/>
    <lineage>
        <taxon>Bacteria</taxon>
        <taxon>Bacillati</taxon>
        <taxon>Bacillota</taxon>
        <taxon>Clostridia</taxon>
        <taxon>Eubacteriales</taxon>
        <taxon>Oscillospiraceae</taxon>
        <taxon>Ruminiclostridium</taxon>
    </lineage>
</organism>
<dbReference type="PANTHER" id="PTHR43048">
    <property type="entry name" value="METHYLMALONYL-COA EPIMERASE"/>
    <property type="match status" value="1"/>
</dbReference>
<dbReference type="InterPro" id="IPR029068">
    <property type="entry name" value="Glyas_Bleomycin-R_OHBP_Dase"/>
</dbReference>
<dbReference type="GO" id="GO:0051213">
    <property type="term" value="F:dioxygenase activity"/>
    <property type="evidence" value="ECO:0007669"/>
    <property type="project" value="UniProtKB-KW"/>
</dbReference>
<proteinExistence type="predicted"/>
<dbReference type="SUPFAM" id="SSF54593">
    <property type="entry name" value="Glyoxalase/Bleomycin resistance protein/Dihydroxybiphenyl dioxygenase"/>
    <property type="match status" value="1"/>
</dbReference>
<gene>
    <name evidence="3" type="ORF">Cpap_3833</name>
</gene>
<evidence type="ECO:0000256" key="1">
    <source>
        <dbReference type="ARBA" id="ARBA00022723"/>
    </source>
</evidence>
<dbReference type="InterPro" id="IPR037523">
    <property type="entry name" value="VOC_core"/>
</dbReference>
<dbReference type="GO" id="GO:0046872">
    <property type="term" value="F:metal ion binding"/>
    <property type="evidence" value="ECO:0007669"/>
    <property type="project" value="UniProtKB-KW"/>
</dbReference>